<keyword evidence="4" id="KW-1185">Reference proteome</keyword>
<name>A0AAV4UKF1_9ARAC</name>
<dbReference type="EMBL" id="BPLQ01011490">
    <property type="protein sequence ID" value="GIY58315.1"/>
    <property type="molecule type" value="Genomic_DNA"/>
</dbReference>
<feature type="transmembrane region" description="Helical" evidence="2">
    <location>
        <begin position="31"/>
        <end position="51"/>
    </location>
</feature>
<evidence type="ECO:0000313" key="3">
    <source>
        <dbReference type="EMBL" id="GIY58315.1"/>
    </source>
</evidence>
<organism evidence="3 4">
    <name type="scientific">Caerostris darwini</name>
    <dbReference type="NCBI Taxonomy" id="1538125"/>
    <lineage>
        <taxon>Eukaryota</taxon>
        <taxon>Metazoa</taxon>
        <taxon>Ecdysozoa</taxon>
        <taxon>Arthropoda</taxon>
        <taxon>Chelicerata</taxon>
        <taxon>Arachnida</taxon>
        <taxon>Araneae</taxon>
        <taxon>Araneomorphae</taxon>
        <taxon>Entelegynae</taxon>
        <taxon>Araneoidea</taxon>
        <taxon>Araneidae</taxon>
        <taxon>Caerostris</taxon>
    </lineage>
</organism>
<sequence length="154" mass="16883">MFVSIFLSAEGSNHVKTVQMNAVGLKYARKLFFTALFLGFNARLLISFFAFQRLRKNGEFLRQSRLPISRAIGSRSGRQIYDCTNEALTPPPDETPCLESPAPAKQGLESTAEPSHKKTIGDDSRTKTSLLASRVSFEGQSPVAALNNGIIICC</sequence>
<keyword evidence="2" id="KW-0472">Membrane</keyword>
<feature type="region of interest" description="Disordered" evidence="1">
    <location>
        <begin position="88"/>
        <end position="125"/>
    </location>
</feature>
<evidence type="ECO:0000256" key="2">
    <source>
        <dbReference type="SAM" id="Phobius"/>
    </source>
</evidence>
<comment type="caution">
    <text evidence="3">The sequence shown here is derived from an EMBL/GenBank/DDBJ whole genome shotgun (WGS) entry which is preliminary data.</text>
</comment>
<gene>
    <name evidence="3" type="ORF">CDAR_294771</name>
</gene>
<keyword evidence="2" id="KW-1133">Transmembrane helix</keyword>
<evidence type="ECO:0000256" key="1">
    <source>
        <dbReference type="SAM" id="MobiDB-lite"/>
    </source>
</evidence>
<feature type="compositionally biased region" description="Basic and acidic residues" evidence="1">
    <location>
        <begin position="114"/>
        <end position="125"/>
    </location>
</feature>
<reference evidence="3 4" key="1">
    <citation type="submission" date="2021-06" db="EMBL/GenBank/DDBJ databases">
        <title>Caerostris darwini draft genome.</title>
        <authorList>
            <person name="Kono N."/>
            <person name="Arakawa K."/>
        </authorList>
    </citation>
    <scope>NUCLEOTIDE SEQUENCE [LARGE SCALE GENOMIC DNA]</scope>
</reference>
<accession>A0AAV4UKF1</accession>
<dbReference type="Proteomes" id="UP001054837">
    <property type="component" value="Unassembled WGS sequence"/>
</dbReference>
<keyword evidence="2" id="KW-0812">Transmembrane</keyword>
<protein>
    <submittedName>
        <fullName evidence="3">Uncharacterized protein</fullName>
    </submittedName>
</protein>
<proteinExistence type="predicted"/>
<evidence type="ECO:0000313" key="4">
    <source>
        <dbReference type="Proteomes" id="UP001054837"/>
    </source>
</evidence>
<dbReference type="AlphaFoldDB" id="A0AAV4UKF1"/>